<dbReference type="Proteomes" id="UP000824782">
    <property type="component" value="Unassembled WGS sequence"/>
</dbReference>
<keyword evidence="2" id="KW-1185">Reference proteome</keyword>
<organism evidence="1 2">
    <name type="scientific">Engystomops pustulosus</name>
    <name type="common">Tungara frog</name>
    <name type="synonym">Physalaemus pustulosus</name>
    <dbReference type="NCBI Taxonomy" id="76066"/>
    <lineage>
        <taxon>Eukaryota</taxon>
        <taxon>Metazoa</taxon>
        <taxon>Chordata</taxon>
        <taxon>Craniata</taxon>
        <taxon>Vertebrata</taxon>
        <taxon>Euteleostomi</taxon>
        <taxon>Amphibia</taxon>
        <taxon>Batrachia</taxon>
        <taxon>Anura</taxon>
        <taxon>Neobatrachia</taxon>
        <taxon>Hyloidea</taxon>
        <taxon>Leptodactylidae</taxon>
        <taxon>Leiuperinae</taxon>
        <taxon>Engystomops</taxon>
    </lineage>
</organism>
<protein>
    <submittedName>
        <fullName evidence="1">Uncharacterized protein</fullName>
    </submittedName>
</protein>
<accession>A0AAV7AXH7</accession>
<name>A0AAV7AXH7_ENGPU</name>
<dbReference type="AlphaFoldDB" id="A0AAV7AXH7"/>
<evidence type="ECO:0000313" key="1">
    <source>
        <dbReference type="EMBL" id="KAG8565902.1"/>
    </source>
</evidence>
<reference evidence="1" key="1">
    <citation type="thesis" date="2020" institute="ProQuest LLC" country="789 East Eisenhower Parkway, Ann Arbor, MI, USA">
        <title>Comparative Genomics and Chromosome Evolution.</title>
        <authorList>
            <person name="Mudd A.B."/>
        </authorList>
    </citation>
    <scope>NUCLEOTIDE SEQUENCE</scope>
    <source>
        <strain evidence="1">237g6f4</strain>
        <tissue evidence="1">Blood</tissue>
    </source>
</reference>
<proteinExistence type="predicted"/>
<comment type="caution">
    <text evidence="1">The sequence shown here is derived from an EMBL/GenBank/DDBJ whole genome shotgun (WGS) entry which is preliminary data.</text>
</comment>
<dbReference type="EMBL" id="WNYA01000006">
    <property type="protein sequence ID" value="KAG8565902.1"/>
    <property type="molecule type" value="Genomic_DNA"/>
</dbReference>
<gene>
    <name evidence="1" type="ORF">GDO81_013025</name>
</gene>
<sequence>MGGVRSNPQAACYMWDLVQACTQPCGLIHSPSGTTTIEAFSLIVRPLATSFKLNLVTMKQYCALCPNFGILSISHHIESEQCYRIFHSTAAIEQCRQIV</sequence>
<evidence type="ECO:0000313" key="2">
    <source>
        <dbReference type="Proteomes" id="UP000824782"/>
    </source>
</evidence>